<dbReference type="EMBL" id="ML210298">
    <property type="protein sequence ID" value="TFK20482.1"/>
    <property type="molecule type" value="Genomic_DNA"/>
</dbReference>
<sequence length="419" mass="45887">MSAPGKQPRGGLLALVFHCFPLATTVCTLSRRDESSSTRLPTICKAPELGHIAQPSPRIQQPVIALQGGMPLTQKQMGHSTLFPHSSIVFVTKVKLTSIASSSSSLATFCTTTFHRTKPDNTISTLSHPTSTVYYRPVRSSRMKCRTLPCGRTTVGMRGRSGGVDSVVVEKADAAGVPDSFTFVLSSTVRPACPPLYSSPHTSIVRPFGHLLSHWLRALSMAAEQREAYRPRLWWRAGVLELRQSARANCAAQIQATADAEPHRAAIYMERTLSNAGCYCDLRWDAPGCQSREREMRGVRTDAVEKQGEREPACGQGSLVGGMSNQRCRVHIPYKSVRTPRDISAGQWATAFAWQYEGLLLKIICSQWLVTNTENNNLCSQSLAEGPENMHVTAESLAKNCSKPKPTQALLLLIIVQQA</sequence>
<reference evidence="2 3" key="1">
    <citation type="journal article" date="2019" name="Nat. Ecol. Evol.">
        <title>Megaphylogeny resolves global patterns of mushroom evolution.</title>
        <authorList>
            <person name="Varga T."/>
            <person name="Krizsan K."/>
            <person name="Foldi C."/>
            <person name="Dima B."/>
            <person name="Sanchez-Garcia M."/>
            <person name="Sanchez-Ramirez S."/>
            <person name="Szollosi G.J."/>
            <person name="Szarkandi J.G."/>
            <person name="Papp V."/>
            <person name="Albert L."/>
            <person name="Andreopoulos W."/>
            <person name="Angelini C."/>
            <person name="Antonin V."/>
            <person name="Barry K.W."/>
            <person name="Bougher N.L."/>
            <person name="Buchanan P."/>
            <person name="Buyck B."/>
            <person name="Bense V."/>
            <person name="Catcheside P."/>
            <person name="Chovatia M."/>
            <person name="Cooper J."/>
            <person name="Damon W."/>
            <person name="Desjardin D."/>
            <person name="Finy P."/>
            <person name="Geml J."/>
            <person name="Haridas S."/>
            <person name="Hughes K."/>
            <person name="Justo A."/>
            <person name="Karasinski D."/>
            <person name="Kautmanova I."/>
            <person name="Kiss B."/>
            <person name="Kocsube S."/>
            <person name="Kotiranta H."/>
            <person name="LaButti K.M."/>
            <person name="Lechner B.E."/>
            <person name="Liimatainen K."/>
            <person name="Lipzen A."/>
            <person name="Lukacs Z."/>
            <person name="Mihaltcheva S."/>
            <person name="Morgado L.N."/>
            <person name="Niskanen T."/>
            <person name="Noordeloos M.E."/>
            <person name="Ohm R.A."/>
            <person name="Ortiz-Santana B."/>
            <person name="Ovrebo C."/>
            <person name="Racz N."/>
            <person name="Riley R."/>
            <person name="Savchenko A."/>
            <person name="Shiryaev A."/>
            <person name="Soop K."/>
            <person name="Spirin V."/>
            <person name="Szebenyi C."/>
            <person name="Tomsovsky M."/>
            <person name="Tulloss R.E."/>
            <person name="Uehling J."/>
            <person name="Grigoriev I.V."/>
            <person name="Vagvolgyi C."/>
            <person name="Papp T."/>
            <person name="Martin F.M."/>
            <person name="Miettinen O."/>
            <person name="Hibbett D.S."/>
            <person name="Nagy L.G."/>
        </authorList>
    </citation>
    <scope>NUCLEOTIDE SEQUENCE [LARGE SCALE GENOMIC DNA]</scope>
    <source>
        <strain evidence="2 3">CBS 121175</strain>
    </source>
</reference>
<keyword evidence="3" id="KW-1185">Reference proteome</keyword>
<evidence type="ECO:0000313" key="3">
    <source>
        <dbReference type="Proteomes" id="UP000307440"/>
    </source>
</evidence>
<feature type="signal peptide" evidence="1">
    <location>
        <begin position="1"/>
        <end position="25"/>
    </location>
</feature>
<evidence type="ECO:0000256" key="1">
    <source>
        <dbReference type="SAM" id="SignalP"/>
    </source>
</evidence>
<evidence type="ECO:0000313" key="2">
    <source>
        <dbReference type="EMBL" id="TFK20482.1"/>
    </source>
</evidence>
<proteinExistence type="predicted"/>
<gene>
    <name evidence="2" type="ORF">FA15DRAFT_720336</name>
</gene>
<keyword evidence="1" id="KW-0732">Signal</keyword>
<name>A0A5C3KK25_COPMA</name>
<accession>A0A5C3KK25</accession>
<dbReference type="Proteomes" id="UP000307440">
    <property type="component" value="Unassembled WGS sequence"/>
</dbReference>
<dbReference type="AlphaFoldDB" id="A0A5C3KK25"/>
<organism evidence="2 3">
    <name type="scientific">Coprinopsis marcescibilis</name>
    <name type="common">Agaric fungus</name>
    <name type="synonym">Psathyrella marcescibilis</name>
    <dbReference type="NCBI Taxonomy" id="230819"/>
    <lineage>
        <taxon>Eukaryota</taxon>
        <taxon>Fungi</taxon>
        <taxon>Dikarya</taxon>
        <taxon>Basidiomycota</taxon>
        <taxon>Agaricomycotina</taxon>
        <taxon>Agaricomycetes</taxon>
        <taxon>Agaricomycetidae</taxon>
        <taxon>Agaricales</taxon>
        <taxon>Agaricineae</taxon>
        <taxon>Psathyrellaceae</taxon>
        <taxon>Coprinopsis</taxon>
    </lineage>
</organism>
<feature type="chain" id="PRO_5023011943" evidence="1">
    <location>
        <begin position="26"/>
        <end position="419"/>
    </location>
</feature>
<protein>
    <submittedName>
        <fullName evidence="2">Uncharacterized protein</fullName>
    </submittedName>
</protein>